<name>A0A1I2DTE0_9GAMM</name>
<dbReference type="InterPro" id="IPR006439">
    <property type="entry name" value="HAD-SF_hydro_IA"/>
</dbReference>
<dbReference type="InterPro" id="IPR023198">
    <property type="entry name" value="PGP-like_dom2"/>
</dbReference>
<sequence>MTERNAMIDTVVFDLGGVLIDWNPRYLYRQLFDDEAAMEHFLTKICTGPWNEQQDAGRPWSEAIARLSAEHPAHAPLIAAFRERWEEMLAGPIAGSVELLAELKARGVRLYALTNWSNETFPRALELYDFLHWFEGIVVSGEERLIKPDPRIYQCLFERYGVEPSRALYIDDARRNVDAAAALGMQAWWFQGAEGLRTWLASHGLVDDKATA</sequence>
<dbReference type="SFLD" id="SFLDG01129">
    <property type="entry name" value="C1.5:_HAD__Beta-PGM__Phosphata"/>
    <property type="match status" value="1"/>
</dbReference>
<evidence type="ECO:0000313" key="1">
    <source>
        <dbReference type="EMBL" id="SFE83912.1"/>
    </source>
</evidence>
<dbReference type="PANTHER" id="PTHR43611">
    <property type="entry name" value="ALPHA-D-GLUCOSE 1-PHOSPHATE PHOSPHATASE"/>
    <property type="match status" value="1"/>
</dbReference>
<gene>
    <name evidence="1" type="ORF">SAMN02799615_01811</name>
</gene>
<dbReference type="RefSeq" id="WP_081804970.1">
    <property type="nucleotide sequence ID" value="NZ_FONH01000004.1"/>
</dbReference>
<reference evidence="2" key="1">
    <citation type="submission" date="2016-10" db="EMBL/GenBank/DDBJ databases">
        <authorList>
            <person name="Varghese N."/>
            <person name="Submissions S."/>
        </authorList>
    </citation>
    <scope>NUCLEOTIDE SEQUENCE [LARGE SCALE GENOMIC DNA]</scope>
    <source>
        <strain evidence="2">UNC178MFTsu3.1</strain>
    </source>
</reference>
<dbReference type="Gene3D" id="1.10.150.240">
    <property type="entry name" value="Putative phosphatase, domain 2"/>
    <property type="match status" value="1"/>
</dbReference>
<protein>
    <submittedName>
        <fullName evidence="1">2-haloacid dehalogenase</fullName>
    </submittedName>
</protein>
<dbReference type="CDD" id="cd02603">
    <property type="entry name" value="HAD_sEH-N_like"/>
    <property type="match status" value="1"/>
</dbReference>
<dbReference type="NCBIfam" id="TIGR01509">
    <property type="entry name" value="HAD-SF-IA-v3"/>
    <property type="match status" value="1"/>
</dbReference>
<dbReference type="EMBL" id="FONH01000004">
    <property type="protein sequence ID" value="SFE83912.1"/>
    <property type="molecule type" value="Genomic_DNA"/>
</dbReference>
<evidence type="ECO:0000313" key="2">
    <source>
        <dbReference type="Proteomes" id="UP000199477"/>
    </source>
</evidence>
<proteinExistence type="predicted"/>
<dbReference type="Pfam" id="PF00702">
    <property type="entry name" value="Hydrolase"/>
    <property type="match status" value="1"/>
</dbReference>
<dbReference type="InterPro" id="IPR036412">
    <property type="entry name" value="HAD-like_sf"/>
</dbReference>
<dbReference type="InterPro" id="IPR023214">
    <property type="entry name" value="HAD_sf"/>
</dbReference>
<dbReference type="Proteomes" id="UP000199477">
    <property type="component" value="Unassembled WGS sequence"/>
</dbReference>
<dbReference type="PANTHER" id="PTHR43611:SF3">
    <property type="entry name" value="FLAVIN MONONUCLEOTIDE HYDROLASE 1, CHLOROPLATIC"/>
    <property type="match status" value="1"/>
</dbReference>
<organism evidence="1 2">
    <name type="scientific">Dyella marensis</name>
    <dbReference type="NCBI Taxonomy" id="500610"/>
    <lineage>
        <taxon>Bacteria</taxon>
        <taxon>Pseudomonadati</taxon>
        <taxon>Pseudomonadota</taxon>
        <taxon>Gammaproteobacteria</taxon>
        <taxon>Lysobacterales</taxon>
        <taxon>Rhodanobacteraceae</taxon>
        <taxon>Dyella</taxon>
    </lineage>
</organism>
<dbReference type="AlphaFoldDB" id="A0A1I2DTE0"/>
<dbReference type="SUPFAM" id="SSF56784">
    <property type="entry name" value="HAD-like"/>
    <property type="match status" value="1"/>
</dbReference>
<dbReference type="STRING" id="500610.SAMN02799615_01811"/>
<keyword evidence="2" id="KW-1185">Reference proteome</keyword>
<dbReference type="Gene3D" id="3.40.50.1000">
    <property type="entry name" value="HAD superfamily/HAD-like"/>
    <property type="match status" value="1"/>
</dbReference>
<dbReference type="SFLD" id="SFLDS00003">
    <property type="entry name" value="Haloacid_Dehalogenase"/>
    <property type="match status" value="1"/>
</dbReference>
<accession>A0A1I2DTE0</accession>